<sequence>MTTNTDWTNLNHDTEAVLRDLSNPFFINTILLGGPTTDKLAAAKAAGFAQVELWRQDVEAYDAGAQALGQHMRQIGLGLTDHQVLLDFDGAPDEIRDAKRQEAIALLDRATALGADTVLTPACTHKDCVAERVVDDLRWLAREAASRGLRVAYEGMAWSTLTYTVPAAWATIQAVGEPNMGLVVDAFHMFSRGRDVRDLQGIPMDRIFLLQLSDIMEEIDLPNIIQIARHRRLLPGQGRFPVVDLVATMLESGYKGPIGLEVFNDAMKARDPMEVAREAMSALRRTVAKSITEATAHVSH</sequence>
<dbReference type="EMBL" id="LAQU01000026">
    <property type="protein sequence ID" value="KKB62023.1"/>
    <property type="molecule type" value="Genomic_DNA"/>
</dbReference>
<gene>
    <name evidence="2" type="ORF">WM40_19830</name>
</gene>
<evidence type="ECO:0000313" key="3">
    <source>
        <dbReference type="Proteomes" id="UP000033618"/>
    </source>
</evidence>
<proteinExistence type="predicted"/>
<feature type="domain" description="Xylose isomerase-like TIM barrel" evidence="1">
    <location>
        <begin position="40"/>
        <end position="285"/>
    </location>
</feature>
<dbReference type="PANTHER" id="PTHR12110">
    <property type="entry name" value="HYDROXYPYRUVATE ISOMERASE"/>
    <property type="match status" value="1"/>
</dbReference>
<dbReference type="STRING" id="28092.WM40_19830"/>
<dbReference type="RefSeq" id="WP_046153748.1">
    <property type="nucleotide sequence ID" value="NZ_CADFGU010000009.1"/>
</dbReference>
<organism evidence="2 3">
    <name type="scientific">Robbsia andropogonis</name>
    <dbReference type="NCBI Taxonomy" id="28092"/>
    <lineage>
        <taxon>Bacteria</taxon>
        <taxon>Pseudomonadati</taxon>
        <taxon>Pseudomonadota</taxon>
        <taxon>Betaproteobacteria</taxon>
        <taxon>Burkholderiales</taxon>
        <taxon>Burkholderiaceae</taxon>
        <taxon>Robbsia</taxon>
    </lineage>
</organism>
<dbReference type="Proteomes" id="UP000033618">
    <property type="component" value="Unassembled WGS sequence"/>
</dbReference>
<reference evidence="2 3" key="1">
    <citation type="submission" date="2015-03" db="EMBL/GenBank/DDBJ databases">
        <title>Draft Genome Sequence of Burkholderia andropogonis type strain ICMP2807, isolated from Sorghum bicolor.</title>
        <authorList>
            <person name="Lopes-Santos L."/>
            <person name="Castro D.B."/>
            <person name="Ottoboni L.M."/>
            <person name="Park D."/>
            <person name="Weirc B.S."/>
            <person name="Destefano S.A."/>
        </authorList>
    </citation>
    <scope>NUCLEOTIDE SEQUENCE [LARGE SCALE GENOMIC DNA]</scope>
    <source>
        <strain evidence="2 3">ICMP2807</strain>
    </source>
</reference>
<comment type="caution">
    <text evidence="2">The sequence shown here is derived from an EMBL/GenBank/DDBJ whole genome shotgun (WGS) entry which is preliminary data.</text>
</comment>
<dbReference type="PATRIC" id="fig|28092.6.peg.4652"/>
<accession>A0A0F5JW18</accession>
<dbReference type="SUPFAM" id="SSF51658">
    <property type="entry name" value="Xylose isomerase-like"/>
    <property type="match status" value="1"/>
</dbReference>
<name>A0A0F5JW18_9BURK</name>
<keyword evidence="2" id="KW-0223">Dioxygenase</keyword>
<dbReference type="Gene3D" id="3.20.20.150">
    <property type="entry name" value="Divalent-metal-dependent TIM barrel enzymes"/>
    <property type="match status" value="1"/>
</dbReference>
<keyword evidence="2" id="KW-0670">Pyruvate</keyword>
<evidence type="ECO:0000259" key="1">
    <source>
        <dbReference type="Pfam" id="PF01261"/>
    </source>
</evidence>
<dbReference type="OrthoDB" id="9780241at2"/>
<dbReference type="InterPro" id="IPR036237">
    <property type="entry name" value="Xyl_isomerase-like_sf"/>
</dbReference>
<dbReference type="PANTHER" id="PTHR12110:SF21">
    <property type="entry name" value="XYLOSE ISOMERASE-LIKE TIM BARREL DOMAIN-CONTAINING PROTEIN"/>
    <property type="match status" value="1"/>
</dbReference>
<dbReference type="GO" id="GO:0051213">
    <property type="term" value="F:dioxygenase activity"/>
    <property type="evidence" value="ECO:0007669"/>
    <property type="project" value="UniProtKB-KW"/>
</dbReference>
<dbReference type="InterPro" id="IPR013022">
    <property type="entry name" value="Xyl_isomerase-like_TIM-brl"/>
</dbReference>
<protein>
    <submittedName>
        <fullName evidence="2">4-hydroxyphenylpyruvate dioxygenase</fullName>
    </submittedName>
</protein>
<keyword evidence="3" id="KW-1185">Reference proteome</keyword>
<evidence type="ECO:0000313" key="2">
    <source>
        <dbReference type="EMBL" id="KKB62023.1"/>
    </source>
</evidence>
<dbReference type="InterPro" id="IPR050312">
    <property type="entry name" value="IolE/XylAMocC-like"/>
</dbReference>
<keyword evidence="2" id="KW-0560">Oxidoreductase</keyword>
<dbReference type="AlphaFoldDB" id="A0A0F5JW18"/>
<dbReference type="Pfam" id="PF01261">
    <property type="entry name" value="AP_endonuc_2"/>
    <property type="match status" value="1"/>
</dbReference>